<feature type="coiled-coil region" evidence="2">
    <location>
        <begin position="56"/>
        <end position="96"/>
    </location>
</feature>
<evidence type="ECO:0000256" key="1">
    <source>
        <dbReference type="ARBA" id="ARBA00023054"/>
    </source>
</evidence>
<evidence type="ECO:0000259" key="4">
    <source>
        <dbReference type="Pfam" id="PF15665"/>
    </source>
</evidence>
<proteinExistence type="predicted"/>
<dbReference type="Proteomes" id="UP000815325">
    <property type="component" value="Unassembled WGS sequence"/>
</dbReference>
<keyword evidence="1 2" id="KW-0175">Coiled coil</keyword>
<name>A0ABQ7FU86_DUNSA</name>
<dbReference type="Pfam" id="PF15665">
    <property type="entry name" value="FAM184"/>
    <property type="match status" value="1"/>
</dbReference>
<sequence>MALSSVPGMSDLQLRMSKKVAQLTKVIYHLNTKNEDHDLDMQDLAEQYEAELELVLKDTTEKVNFFKSKMEEASDEKRVREVARALEIKYEEEKRKCLNELDAIRKRAADREAAVQKAATKNIDSLSMQGLEQQIEQLIRSLGDTQTARNAQQREWEAKLKGMQEDAQALESSWKSKVRGSNGQTENGLRTNCHRPPLSRLG</sequence>
<gene>
    <name evidence="5" type="ORF">DUNSADRAFT_5586</name>
</gene>
<dbReference type="PANTHER" id="PTHR18870">
    <property type="entry name" value="PROTEIN TAG-278-RELATED"/>
    <property type="match status" value="1"/>
</dbReference>
<accession>A0ABQ7FU86</accession>
<feature type="region of interest" description="Disordered" evidence="3">
    <location>
        <begin position="162"/>
        <end position="202"/>
    </location>
</feature>
<dbReference type="EMBL" id="MU071561">
    <property type="protein sequence ID" value="KAF5825978.1"/>
    <property type="molecule type" value="Genomic_DNA"/>
</dbReference>
<keyword evidence="6" id="KW-1185">Reference proteome</keyword>
<evidence type="ECO:0000313" key="5">
    <source>
        <dbReference type="EMBL" id="KAF5825978.1"/>
    </source>
</evidence>
<organism evidence="5 6">
    <name type="scientific">Dunaliella salina</name>
    <name type="common">Green alga</name>
    <name type="synonym">Protococcus salinus</name>
    <dbReference type="NCBI Taxonomy" id="3046"/>
    <lineage>
        <taxon>Eukaryota</taxon>
        <taxon>Viridiplantae</taxon>
        <taxon>Chlorophyta</taxon>
        <taxon>core chlorophytes</taxon>
        <taxon>Chlorophyceae</taxon>
        <taxon>CS clade</taxon>
        <taxon>Chlamydomonadales</taxon>
        <taxon>Dunaliellaceae</taxon>
        <taxon>Dunaliella</taxon>
    </lineage>
</organism>
<protein>
    <recommendedName>
        <fullName evidence="4">Protein FAM184A/B N-terminal domain-containing protein</fullName>
    </recommendedName>
</protein>
<dbReference type="PANTHER" id="PTHR18870:SF9">
    <property type="entry name" value="PROTEIN TAG-278-RELATED"/>
    <property type="match status" value="1"/>
</dbReference>
<evidence type="ECO:0000313" key="6">
    <source>
        <dbReference type="Proteomes" id="UP000815325"/>
    </source>
</evidence>
<dbReference type="InterPro" id="IPR039478">
    <property type="entry name" value="FAM184A/B_N"/>
</dbReference>
<comment type="caution">
    <text evidence="5">The sequence shown here is derived from an EMBL/GenBank/DDBJ whole genome shotgun (WGS) entry which is preliminary data.</text>
</comment>
<feature type="compositionally biased region" description="Polar residues" evidence="3">
    <location>
        <begin position="170"/>
        <end position="190"/>
    </location>
</feature>
<reference evidence="5" key="1">
    <citation type="submission" date="2017-08" db="EMBL/GenBank/DDBJ databases">
        <authorList>
            <person name="Polle J.E."/>
            <person name="Barry K."/>
            <person name="Cushman J."/>
            <person name="Schmutz J."/>
            <person name="Tran D."/>
            <person name="Hathwaick L.T."/>
            <person name="Yim W.C."/>
            <person name="Jenkins J."/>
            <person name="Mckie-Krisberg Z.M."/>
            <person name="Prochnik S."/>
            <person name="Lindquist E."/>
            <person name="Dockter R.B."/>
            <person name="Adam C."/>
            <person name="Molina H."/>
            <person name="Bunkerborg J."/>
            <person name="Jin E."/>
            <person name="Buchheim M."/>
            <person name="Magnuson J."/>
        </authorList>
    </citation>
    <scope>NUCLEOTIDE SEQUENCE</scope>
    <source>
        <strain evidence="5">CCAP 19/18</strain>
    </source>
</reference>
<evidence type="ECO:0000256" key="2">
    <source>
        <dbReference type="SAM" id="Coils"/>
    </source>
</evidence>
<evidence type="ECO:0000256" key="3">
    <source>
        <dbReference type="SAM" id="MobiDB-lite"/>
    </source>
</evidence>
<feature type="domain" description="Protein FAM184A/B N-terminal" evidence="4">
    <location>
        <begin position="26"/>
        <end position="178"/>
    </location>
</feature>